<dbReference type="Pfam" id="PF07690">
    <property type="entry name" value="MFS_1"/>
    <property type="match status" value="1"/>
</dbReference>
<evidence type="ECO:0000256" key="4">
    <source>
        <dbReference type="SAM" id="MobiDB-lite"/>
    </source>
</evidence>
<feature type="transmembrane region" description="Helical" evidence="5">
    <location>
        <begin position="220"/>
        <end position="239"/>
    </location>
</feature>
<reference evidence="7 8" key="1">
    <citation type="submission" date="2024-03" db="EMBL/GenBank/DDBJ databases">
        <title>High-quality draft genome sequencing of Tistrella sp. BH-R2-4.</title>
        <authorList>
            <person name="Dong C."/>
        </authorList>
    </citation>
    <scope>NUCLEOTIDE SEQUENCE [LARGE SCALE GENOMIC DNA]</scope>
    <source>
        <strain evidence="7 8">BH-R2-4</strain>
    </source>
</reference>
<dbReference type="PANTHER" id="PTHR11360:SF284">
    <property type="entry name" value="EG:103B4.3 PROTEIN-RELATED"/>
    <property type="match status" value="1"/>
</dbReference>
<feature type="transmembrane region" description="Helical" evidence="5">
    <location>
        <begin position="172"/>
        <end position="190"/>
    </location>
</feature>
<sequence>MPNRHAGLWTPPLILSLVAAGTILSLSMGLRQSLGLFVGPMVRDTGITVATFGFGMAIQNLAWGIGQPFMGALCDRFGGRLVVVIASMLYCTGLYLTASGSHIGLYLGGGLLIGFAVAGTSHGVLVGIVSRLAAPEVRATAISILAAVGSLGTFVIAPTAQAMIEGWSWEVSMGGLALLAASMAAVALLFRRGNAEARATAPSQSVDARRAIIDALANRTFIITTLAFFACGFQLIFIATHLPNFIGICGLPPSVSAQAIALIGICNAVGTLIAGYFSQRWGNRNVLALIYLLRTASIAVFFALPVSVETTLVFAAAMGLLWLSVVPPVSGLIINLFGSANFGALFGVMFLSHQVGAFLGAWLGGLSYQLSGSYSLSWISLIVVGTLATILQLTADDERACKRLETAMSAGSRVSPGADPDDDGSESSNSVGDLLKAGEPALDVQKKRAQRV</sequence>
<dbReference type="CDD" id="cd17355">
    <property type="entry name" value="MFS_YcxA_like"/>
    <property type="match status" value="1"/>
</dbReference>
<feature type="transmembrane region" description="Helical" evidence="5">
    <location>
        <begin position="45"/>
        <end position="65"/>
    </location>
</feature>
<feature type="transmembrane region" description="Helical" evidence="5">
    <location>
        <begin position="259"/>
        <end position="277"/>
    </location>
</feature>
<feature type="region of interest" description="Disordered" evidence="4">
    <location>
        <begin position="408"/>
        <end position="452"/>
    </location>
</feature>
<proteinExistence type="predicted"/>
<feature type="transmembrane region" description="Helical" evidence="5">
    <location>
        <begin position="344"/>
        <end position="364"/>
    </location>
</feature>
<keyword evidence="3 5" id="KW-0472">Membrane</keyword>
<accession>A0ABU9YKL7</accession>
<dbReference type="InterPro" id="IPR036259">
    <property type="entry name" value="MFS_trans_sf"/>
</dbReference>
<dbReference type="InterPro" id="IPR050327">
    <property type="entry name" value="Proton-linked_MCT"/>
</dbReference>
<evidence type="ECO:0000259" key="6">
    <source>
        <dbReference type="PROSITE" id="PS50850"/>
    </source>
</evidence>
<name>A0ABU9YKL7_9PROT</name>
<feature type="transmembrane region" description="Helical" evidence="5">
    <location>
        <begin position="312"/>
        <end position="337"/>
    </location>
</feature>
<dbReference type="EMBL" id="JBBKTW010000004">
    <property type="protein sequence ID" value="MEN2989355.1"/>
    <property type="molecule type" value="Genomic_DNA"/>
</dbReference>
<feature type="transmembrane region" description="Helical" evidence="5">
    <location>
        <begin position="103"/>
        <end position="129"/>
    </location>
</feature>
<evidence type="ECO:0000313" key="7">
    <source>
        <dbReference type="EMBL" id="MEN2989355.1"/>
    </source>
</evidence>
<dbReference type="PROSITE" id="PS50850">
    <property type="entry name" value="MFS"/>
    <property type="match status" value="1"/>
</dbReference>
<feature type="transmembrane region" description="Helical" evidence="5">
    <location>
        <begin position="376"/>
        <end position="395"/>
    </location>
</feature>
<keyword evidence="1 5" id="KW-0812">Transmembrane</keyword>
<dbReference type="Proteomes" id="UP001413721">
    <property type="component" value="Unassembled WGS sequence"/>
</dbReference>
<evidence type="ECO:0000256" key="5">
    <source>
        <dbReference type="SAM" id="Phobius"/>
    </source>
</evidence>
<dbReference type="Gene3D" id="1.20.1250.20">
    <property type="entry name" value="MFS general substrate transporter like domains"/>
    <property type="match status" value="2"/>
</dbReference>
<evidence type="ECO:0000256" key="1">
    <source>
        <dbReference type="ARBA" id="ARBA00022692"/>
    </source>
</evidence>
<feature type="transmembrane region" description="Helical" evidence="5">
    <location>
        <begin position="77"/>
        <end position="97"/>
    </location>
</feature>
<dbReference type="PANTHER" id="PTHR11360">
    <property type="entry name" value="MONOCARBOXYLATE TRANSPORTER"/>
    <property type="match status" value="1"/>
</dbReference>
<comment type="caution">
    <text evidence="7">The sequence shown here is derived from an EMBL/GenBank/DDBJ whole genome shotgun (WGS) entry which is preliminary data.</text>
</comment>
<protein>
    <submittedName>
        <fullName evidence="7">MFS transporter</fullName>
    </submittedName>
</protein>
<feature type="transmembrane region" description="Helical" evidence="5">
    <location>
        <begin position="141"/>
        <end position="160"/>
    </location>
</feature>
<dbReference type="SUPFAM" id="SSF103473">
    <property type="entry name" value="MFS general substrate transporter"/>
    <property type="match status" value="1"/>
</dbReference>
<organism evidence="7 8">
    <name type="scientific">Tistrella arctica</name>
    <dbReference type="NCBI Taxonomy" id="3133430"/>
    <lineage>
        <taxon>Bacteria</taxon>
        <taxon>Pseudomonadati</taxon>
        <taxon>Pseudomonadota</taxon>
        <taxon>Alphaproteobacteria</taxon>
        <taxon>Geminicoccales</taxon>
        <taxon>Geminicoccaceae</taxon>
        <taxon>Tistrella</taxon>
    </lineage>
</organism>
<dbReference type="RefSeq" id="WP_345934093.1">
    <property type="nucleotide sequence ID" value="NZ_JBBKTV010000006.1"/>
</dbReference>
<feature type="domain" description="Major facilitator superfamily (MFS) profile" evidence="6">
    <location>
        <begin position="13"/>
        <end position="400"/>
    </location>
</feature>
<dbReference type="InterPro" id="IPR011701">
    <property type="entry name" value="MFS"/>
</dbReference>
<evidence type="ECO:0000256" key="3">
    <source>
        <dbReference type="ARBA" id="ARBA00023136"/>
    </source>
</evidence>
<keyword evidence="2 5" id="KW-1133">Transmembrane helix</keyword>
<gene>
    <name evidence="7" type="ORF">WG926_13660</name>
</gene>
<evidence type="ECO:0000256" key="2">
    <source>
        <dbReference type="ARBA" id="ARBA00022989"/>
    </source>
</evidence>
<evidence type="ECO:0000313" key="8">
    <source>
        <dbReference type="Proteomes" id="UP001413721"/>
    </source>
</evidence>
<dbReference type="InterPro" id="IPR020846">
    <property type="entry name" value="MFS_dom"/>
</dbReference>
<keyword evidence="8" id="KW-1185">Reference proteome</keyword>
<feature type="transmembrane region" description="Helical" evidence="5">
    <location>
        <begin position="286"/>
        <end position="306"/>
    </location>
</feature>